<evidence type="ECO:0000313" key="2">
    <source>
        <dbReference type="Proteomes" id="UP000295341"/>
    </source>
</evidence>
<dbReference type="RefSeq" id="WP_210772588.1">
    <property type="nucleotide sequence ID" value="NZ_MWIN01000023.1"/>
</dbReference>
<comment type="caution">
    <text evidence="1">The sequence shown here is derived from an EMBL/GenBank/DDBJ whole genome shotgun (WGS) entry which is preliminary data.</text>
</comment>
<name>A0A4R7PA24_9GAMM</name>
<evidence type="ECO:0000313" key="1">
    <source>
        <dbReference type="EMBL" id="TDU30757.1"/>
    </source>
</evidence>
<dbReference type="AlphaFoldDB" id="A0A4R7PA24"/>
<dbReference type="PROSITE" id="PS51257">
    <property type="entry name" value="PROKAR_LIPOPROTEIN"/>
    <property type="match status" value="1"/>
</dbReference>
<proteinExistence type="predicted"/>
<gene>
    <name evidence="1" type="ORF">DFR24_0111</name>
</gene>
<accession>A0A4R7PA24</accession>
<reference evidence="1 2" key="1">
    <citation type="submission" date="2019-03" db="EMBL/GenBank/DDBJ databases">
        <title>Genomic Encyclopedia of Type Strains, Phase IV (KMG-IV): sequencing the most valuable type-strain genomes for metagenomic binning, comparative biology and taxonomic classification.</title>
        <authorList>
            <person name="Goeker M."/>
        </authorList>
    </citation>
    <scope>NUCLEOTIDE SEQUENCE [LARGE SCALE GENOMIC DNA]</scope>
    <source>
        <strain evidence="1 2">DSM 26377</strain>
    </source>
</reference>
<organism evidence="1 2">
    <name type="scientific">Panacagrimonas perspica</name>
    <dbReference type="NCBI Taxonomy" id="381431"/>
    <lineage>
        <taxon>Bacteria</taxon>
        <taxon>Pseudomonadati</taxon>
        <taxon>Pseudomonadota</taxon>
        <taxon>Gammaproteobacteria</taxon>
        <taxon>Nevskiales</taxon>
        <taxon>Nevskiaceae</taxon>
        <taxon>Panacagrimonas</taxon>
    </lineage>
</organism>
<dbReference type="EMBL" id="SOBT01000008">
    <property type="protein sequence ID" value="TDU30757.1"/>
    <property type="molecule type" value="Genomic_DNA"/>
</dbReference>
<sequence length="383" mass="40873">MRRLLYGLGLALIVAACGGGGGGGDSGGTPPPVTGDPSASALVAAMGRSSNRLLVGLGGTATSDVISQRLSIDVFERYLPDFGPGANWTEFDSPPGTYVDIVTQQADSVGAVPMFTLYAMALSGDGVLSTLDSKDLMRYYWSHVVLLFDRLAVYNKPVLVNLEPDFWGYVQNQATANDPNQRFAWVNVTSDCTSLPNTAVGVAQCLLRIARNRAPKALVGFPPGDFGAGTANTVQFMNRIGAQNADFIVKQTLDRDAGCFEALSSDGACTGRPEINPYWNDAAFETHLDETRQYHEGIGGLPIVWWQTPLGVPSNSFGTTKHFRDNRVRYFLNNAARLVAVGGAVAVFGAGQDNQTDITTDGGQFQDRLNAYLAHPAALPTTP</sequence>
<protein>
    <submittedName>
        <fullName evidence="1">Uncharacterized protein</fullName>
    </submittedName>
</protein>
<keyword evidence="2" id="KW-1185">Reference proteome</keyword>
<dbReference type="Proteomes" id="UP000295341">
    <property type="component" value="Unassembled WGS sequence"/>
</dbReference>